<dbReference type="AlphaFoldDB" id="A0AAX6FKD3"/>
<evidence type="ECO:0000256" key="1">
    <source>
        <dbReference type="ARBA" id="ARBA00001968"/>
    </source>
</evidence>
<sequence>MASSQFIVGGASYPLPDWVLVPYSHRNLTWTLYAFNERVGEARDVAREASARLKRRWGFLQKRTEVKLHDLPVLLGARCVLHNVCEMRKEEVGPEDGVRARGRRDVRRARGKIGDLYITLA</sequence>
<evidence type="ECO:0000259" key="3">
    <source>
        <dbReference type="Pfam" id="PF13359"/>
    </source>
</evidence>
<reference evidence="4" key="2">
    <citation type="submission" date="2023-04" db="EMBL/GenBank/DDBJ databases">
        <authorList>
            <person name="Bruccoleri R.E."/>
            <person name="Oakeley E.J."/>
            <person name="Faust A.-M."/>
            <person name="Dessus-Babus S."/>
            <person name="Altorfer M."/>
            <person name="Burckhardt D."/>
            <person name="Oertli M."/>
            <person name="Naumann U."/>
            <person name="Petersen F."/>
            <person name="Wong J."/>
        </authorList>
    </citation>
    <scope>NUCLEOTIDE SEQUENCE</scope>
    <source>
        <strain evidence="4">GSM-AAB239-AS_SAM_17_03QT</strain>
        <tissue evidence="4">Leaf</tissue>
    </source>
</reference>
<keyword evidence="5" id="KW-1185">Reference proteome</keyword>
<evidence type="ECO:0000256" key="2">
    <source>
        <dbReference type="ARBA" id="ARBA00022723"/>
    </source>
</evidence>
<keyword evidence="2" id="KW-0479">Metal-binding</keyword>
<dbReference type="InterPro" id="IPR027806">
    <property type="entry name" value="HARBI1_dom"/>
</dbReference>
<dbReference type="Proteomes" id="UP001140949">
    <property type="component" value="Unassembled WGS sequence"/>
</dbReference>
<feature type="domain" description="DDE Tnp4" evidence="3">
    <location>
        <begin position="4"/>
        <end position="83"/>
    </location>
</feature>
<reference evidence="4" key="1">
    <citation type="journal article" date="2023" name="GigaByte">
        <title>Genome assembly of the bearded iris, Iris pallida Lam.</title>
        <authorList>
            <person name="Bruccoleri R.E."/>
            <person name="Oakeley E.J."/>
            <person name="Faust A.M.E."/>
            <person name="Altorfer M."/>
            <person name="Dessus-Babus S."/>
            <person name="Burckhardt D."/>
            <person name="Oertli M."/>
            <person name="Naumann U."/>
            <person name="Petersen F."/>
            <person name="Wong J."/>
        </authorList>
    </citation>
    <scope>NUCLEOTIDE SEQUENCE</scope>
    <source>
        <strain evidence="4">GSM-AAB239-AS_SAM_17_03QT</strain>
    </source>
</reference>
<name>A0AAX6FKD3_IRIPA</name>
<organism evidence="4 5">
    <name type="scientific">Iris pallida</name>
    <name type="common">Sweet iris</name>
    <dbReference type="NCBI Taxonomy" id="29817"/>
    <lineage>
        <taxon>Eukaryota</taxon>
        <taxon>Viridiplantae</taxon>
        <taxon>Streptophyta</taxon>
        <taxon>Embryophyta</taxon>
        <taxon>Tracheophyta</taxon>
        <taxon>Spermatophyta</taxon>
        <taxon>Magnoliopsida</taxon>
        <taxon>Liliopsida</taxon>
        <taxon>Asparagales</taxon>
        <taxon>Iridaceae</taxon>
        <taxon>Iridoideae</taxon>
        <taxon>Irideae</taxon>
        <taxon>Iris</taxon>
    </lineage>
</organism>
<dbReference type="GO" id="GO:0046872">
    <property type="term" value="F:metal ion binding"/>
    <property type="evidence" value="ECO:0007669"/>
    <property type="project" value="UniProtKB-KW"/>
</dbReference>
<gene>
    <name evidence="4" type="ORF">M6B38_415805</name>
</gene>
<dbReference type="EMBL" id="JANAVB010028196">
    <property type="protein sequence ID" value="KAJ6816789.1"/>
    <property type="molecule type" value="Genomic_DNA"/>
</dbReference>
<protein>
    <submittedName>
        <fullName evidence="4">U-box domain-containing protein 52-like</fullName>
    </submittedName>
</protein>
<evidence type="ECO:0000313" key="5">
    <source>
        <dbReference type="Proteomes" id="UP001140949"/>
    </source>
</evidence>
<dbReference type="Pfam" id="PF13359">
    <property type="entry name" value="DDE_Tnp_4"/>
    <property type="match status" value="1"/>
</dbReference>
<proteinExistence type="predicted"/>
<accession>A0AAX6FKD3</accession>
<evidence type="ECO:0000313" key="4">
    <source>
        <dbReference type="EMBL" id="KAJ6816789.1"/>
    </source>
</evidence>
<comment type="cofactor">
    <cofactor evidence="1">
        <name>a divalent metal cation</name>
        <dbReference type="ChEBI" id="CHEBI:60240"/>
    </cofactor>
</comment>
<comment type="caution">
    <text evidence="4">The sequence shown here is derived from an EMBL/GenBank/DDBJ whole genome shotgun (WGS) entry which is preliminary data.</text>
</comment>